<dbReference type="Proteomes" id="UP000006038">
    <property type="component" value="Chromosome 11"/>
</dbReference>
<reference evidence="2" key="2">
    <citation type="submission" date="2013-04" db="UniProtKB">
        <authorList>
            <consortium name="EnsemblPlants"/>
        </authorList>
    </citation>
    <scope>IDENTIFICATION</scope>
</reference>
<keyword evidence="1" id="KW-0472">Membrane</keyword>
<dbReference type="HOGENOM" id="CLU_189411_0_0_1"/>
<dbReference type="Gramene" id="OB11G11850.1">
    <property type="protein sequence ID" value="OB11G11850.1"/>
    <property type="gene ID" value="OB11G11850"/>
</dbReference>
<accession>J3N5U9</accession>
<sequence>MGSSEEEAAAAEEEIMRCPGCVQERRKARRGGRIPYVEFFFVAVTTLASSLPITCLFPFLYFM</sequence>
<proteinExistence type="predicted"/>
<evidence type="ECO:0000313" key="3">
    <source>
        <dbReference type="Proteomes" id="UP000006038"/>
    </source>
</evidence>
<keyword evidence="1" id="KW-0812">Transmembrane</keyword>
<keyword evidence="1" id="KW-1133">Transmembrane helix</keyword>
<reference evidence="2" key="1">
    <citation type="journal article" date="2013" name="Nat. Commun.">
        <title>Whole-genome sequencing of Oryza brachyantha reveals mechanisms underlying Oryza genome evolution.</title>
        <authorList>
            <person name="Chen J."/>
            <person name="Huang Q."/>
            <person name="Gao D."/>
            <person name="Wang J."/>
            <person name="Lang Y."/>
            <person name="Liu T."/>
            <person name="Li B."/>
            <person name="Bai Z."/>
            <person name="Luis Goicoechea J."/>
            <person name="Liang C."/>
            <person name="Chen C."/>
            <person name="Zhang W."/>
            <person name="Sun S."/>
            <person name="Liao Y."/>
            <person name="Zhang X."/>
            <person name="Yang L."/>
            <person name="Song C."/>
            <person name="Wang M."/>
            <person name="Shi J."/>
            <person name="Liu G."/>
            <person name="Liu J."/>
            <person name="Zhou H."/>
            <person name="Zhou W."/>
            <person name="Yu Q."/>
            <person name="An N."/>
            <person name="Chen Y."/>
            <person name="Cai Q."/>
            <person name="Wang B."/>
            <person name="Liu B."/>
            <person name="Min J."/>
            <person name="Huang Y."/>
            <person name="Wu H."/>
            <person name="Li Z."/>
            <person name="Zhang Y."/>
            <person name="Yin Y."/>
            <person name="Song W."/>
            <person name="Jiang J."/>
            <person name="Jackson S.A."/>
            <person name="Wing R.A."/>
            <person name="Wang J."/>
            <person name="Chen M."/>
        </authorList>
    </citation>
    <scope>NUCLEOTIDE SEQUENCE [LARGE SCALE GENOMIC DNA]</scope>
    <source>
        <strain evidence="2">cv. IRGC 101232</strain>
    </source>
</reference>
<dbReference type="EnsemblPlants" id="OB11G11850.1">
    <property type="protein sequence ID" value="OB11G11850.1"/>
    <property type="gene ID" value="OB11G11850"/>
</dbReference>
<evidence type="ECO:0000313" key="2">
    <source>
        <dbReference type="EnsemblPlants" id="OB11G11850.1"/>
    </source>
</evidence>
<name>J3N5U9_ORYBR</name>
<protein>
    <submittedName>
        <fullName evidence="2">Uncharacterized protein</fullName>
    </submittedName>
</protein>
<dbReference type="AlphaFoldDB" id="J3N5U9"/>
<organism evidence="2">
    <name type="scientific">Oryza brachyantha</name>
    <name type="common">malo sina</name>
    <dbReference type="NCBI Taxonomy" id="4533"/>
    <lineage>
        <taxon>Eukaryota</taxon>
        <taxon>Viridiplantae</taxon>
        <taxon>Streptophyta</taxon>
        <taxon>Embryophyta</taxon>
        <taxon>Tracheophyta</taxon>
        <taxon>Spermatophyta</taxon>
        <taxon>Magnoliopsida</taxon>
        <taxon>Liliopsida</taxon>
        <taxon>Poales</taxon>
        <taxon>Poaceae</taxon>
        <taxon>BOP clade</taxon>
        <taxon>Oryzoideae</taxon>
        <taxon>Oryzeae</taxon>
        <taxon>Oryzinae</taxon>
        <taxon>Oryza</taxon>
    </lineage>
</organism>
<evidence type="ECO:0000256" key="1">
    <source>
        <dbReference type="SAM" id="Phobius"/>
    </source>
</evidence>
<keyword evidence="3" id="KW-1185">Reference proteome</keyword>
<feature type="transmembrane region" description="Helical" evidence="1">
    <location>
        <begin position="36"/>
        <end position="61"/>
    </location>
</feature>